<evidence type="ECO:0000256" key="5">
    <source>
        <dbReference type="SAM" id="Phobius"/>
    </source>
</evidence>
<dbReference type="InterPro" id="IPR003339">
    <property type="entry name" value="ABC/ECF_trnsptr_transmembrane"/>
</dbReference>
<protein>
    <recommendedName>
        <fullName evidence="8">Energy-coupling factor transporter transmembrane protein EcfT</fullName>
    </recommendedName>
</protein>
<dbReference type="AlphaFoldDB" id="A0A9D1H097"/>
<sequence>MSLASPARRVKVSDRGTGRPWTPITKVSLTFVIHRIVNIEDPCTHQRYPTTAALFVVPASFLRWSELADWLIARARIPYRLVDVVAIGERIVTLTRQDLATVWLLARQRGRGSLRRSVPLACASVVPVLVAAFRHADEVAVALESRGFGLHDTRTVHRVRLIRPTDIAILLLCWALTAAVTIVTQQ</sequence>
<dbReference type="CDD" id="cd16914">
    <property type="entry name" value="EcfT"/>
    <property type="match status" value="1"/>
</dbReference>
<dbReference type="GO" id="GO:0005886">
    <property type="term" value="C:plasma membrane"/>
    <property type="evidence" value="ECO:0007669"/>
    <property type="project" value="UniProtKB-ARBA"/>
</dbReference>
<feature type="transmembrane region" description="Helical" evidence="5">
    <location>
        <begin position="167"/>
        <end position="184"/>
    </location>
</feature>
<dbReference type="Proteomes" id="UP000886842">
    <property type="component" value="Unassembled WGS sequence"/>
</dbReference>
<accession>A0A9D1H097</accession>
<evidence type="ECO:0008006" key="8">
    <source>
        <dbReference type="Google" id="ProtNLM"/>
    </source>
</evidence>
<evidence type="ECO:0000256" key="1">
    <source>
        <dbReference type="ARBA" id="ARBA00004141"/>
    </source>
</evidence>
<keyword evidence="4 5" id="KW-0472">Membrane</keyword>
<evidence type="ECO:0000313" key="7">
    <source>
        <dbReference type="Proteomes" id="UP000886842"/>
    </source>
</evidence>
<keyword evidence="3 5" id="KW-1133">Transmembrane helix</keyword>
<gene>
    <name evidence="6" type="ORF">IAA98_14310</name>
</gene>
<comment type="subcellular location">
    <subcellularLocation>
        <location evidence="1">Membrane</location>
        <topology evidence="1">Multi-pass membrane protein</topology>
    </subcellularLocation>
</comment>
<evidence type="ECO:0000313" key="6">
    <source>
        <dbReference type="EMBL" id="HIT76749.1"/>
    </source>
</evidence>
<name>A0A9D1H097_9ACTN</name>
<comment type="caution">
    <text evidence="6">The sequence shown here is derived from an EMBL/GenBank/DDBJ whole genome shotgun (WGS) entry which is preliminary data.</text>
</comment>
<proteinExistence type="predicted"/>
<dbReference type="EMBL" id="DVLP01000414">
    <property type="protein sequence ID" value="HIT76749.1"/>
    <property type="molecule type" value="Genomic_DNA"/>
</dbReference>
<reference evidence="6" key="1">
    <citation type="submission" date="2020-10" db="EMBL/GenBank/DDBJ databases">
        <authorList>
            <person name="Gilroy R."/>
        </authorList>
    </citation>
    <scope>NUCLEOTIDE SEQUENCE</scope>
    <source>
        <strain evidence="6">ChiGjej1B1-24693</strain>
    </source>
</reference>
<reference evidence="6" key="2">
    <citation type="journal article" date="2021" name="PeerJ">
        <title>Extensive microbial diversity within the chicken gut microbiome revealed by metagenomics and culture.</title>
        <authorList>
            <person name="Gilroy R."/>
            <person name="Ravi A."/>
            <person name="Getino M."/>
            <person name="Pursley I."/>
            <person name="Horton D.L."/>
            <person name="Alikhan N.F."/>
            <person name="Baker D."/>
            <person name="Gharbi K."/>
            <person name="Hall N."/>
            <person name="Watson M."/>
            <person name="Adriaenssens E.M."/>
            <person name="Foster-Nyarko E."/>
            <person name="Jarju S."/>
            <person name="Secka A."/>
            <person name="Antonio M."/>
            <person name="Oren A."/>
            <person name="Chaudhuri R.R."/>
            <person name="La Ragione R."/>
            <person name="Hildebrand F."/>
            <person name="Pallen M.J."/>
        </authorList>
    </citation>
    <scope>NUCLEOTIDE SEQUENCE</scope>
    <source>
        <strain evidence="6">ChiGjej1B1-24693</strain>
    </source>
</reference>
<evidence type="ECO:0000256" key="4">
    <source>
        <dbReference type="ARBA" id="ARBA00023136"/>
    </source>
</evidence>
<organism evidence="6 7">
    <name type="scientific">Candidatus Avipropionibacterium avicola</name>
    <dbReference type="NCBI Taxonomy" id="2840701"/>
    <lineage>
        <taxon>Bacteria</taxon>
        <taxon>Bacillati</taxon>
        <taxon>Actinomycetota</taxon>
        <taxon>Actinomycetes</taxon>
        <taxon>Propionibacteriales</taxon>
        <taxon>Propionibacteriaceae</taxon>
        <taxon>Propionibacteriaceae incertae sedis</taxon>
        <taxon>Candidatus Avipropionibacterium</taxon>
    </lineage>
</organism>
<evidence type="ECO:0000256" key="2">
    <source>
        <dbReference type="ARBA" id="ARBA00022692"/>
    </source>
</evidence>
<keyword evidence="2 5" id="KW-0812">Transmembrane</keyword>
<evidence type="ECO:0000256" key="3">
    <source>
        <dbReference type="ARBA" id="ARBA00022989"/>
    </source>
</evidence>